<proteinExistence type="predicted"/>
<evidence type="ECO:0000313" key="2">
    <source>
        <dbReference type="Proteomes" id="UP000825009"/>
    </source>
</evidence>
<protein>
    <submittedName>
        <fullName evidence="1">Uncharacterized protein</fullName>
    </submittedName>
</protein>
<gene>
    <name evidence="1" type="ORF">KYE46_14435</name>
</gene>
<reference evidence="1 2" key="1">
    <citation type="submission" date="2021-07" db="EMBL/GenBank/DDBJ databases">
        <title>A novel Jannaschia species isolated from marine dinoflagellate Ceratoperidinium margalefii.</title>
        <authorList>
            <person name="Jiang Y."/>
            <person name="Li Z."/>
        </authorList>
    </citation>
    <scope>NUCLEOTIDE SEQUENCE [LARGE SCALE GENOMIC DNA]</scope>
    <source>
        <strain evidence="1 2">J12C1-MA-4</strain>
    </source>
</reference>
<evidence type="ECO:0000313" key="1">
    <source>
        <dbReference type="EMBL" id="QXT39111.1"/>
    </source>
</evidence>
<dbReference type="KEGG" id="gce:KYE46_14435"/>
<dbReference type="RefSeq" id="WP_219001454.1">
    <property type="nucleotide sequence ID" value="NZ_CP079194.1"/>
</dbReference>
<keyword evidence="2" id="KW-1185">Reference proteome</keyword>
<dbReference type="EMBL" id="CP079194">
    <property type="protein sequence ID" value="QXT39111.1"/>
    <property type="molecule type" value="Genomic_DNA"/>
</dbReference>
<dbReference type="AlphaFoldDB" id="A0A8F6YAK7"/>
<dbReference type="Proteomes" id="UP000825009">
    <property type="component" value="Chromosome"/>
</dbReference>
<sequence>MNKTLPSSCVPGTEPCTAAHLPCLVVHSNLLVIEDLRDILTQAGAGDIRSCTHVSKAPDTPMRLVIASVKSDVLQSAPQFATWKASGTPVVVLDSGQDPGLARHEWIYRQSAPFRSEELSALLHGLEIF</sequence>
<accession>A0A8F6YAK7</accession>
<name>A0A8F6YAK7_9RHOB</name>
<organism evidence="1 2">
    <name type="scientific">Gymnodinialimonas ceratoperidinii</name>
    <dbReference type="NCBI Taxonomy" id="2856823"/>
    <lineage>
        <taxon>Bacteria</taxon>
        <taxon>Pseudomonadati</taxon>
        <taxon>Pseudomonadota</taxon>
        <taxon>Alphaproteobacteria</taxon>
        <taxon>Rhodobacterales</taxon>
        <taxon>Paracoccaceae</taxon>
        <taxon>Gymnodinialimonas</taxon>
    </lineage>
</organism>